<keyword evidence="9" id="KW-1185">Reference proteome</keyword>
<dbReference type="Gene3D" id="3.40.462.20">
    <property type="match status" value="1"/>
</dbReference>
<dbReference type="InterPro" id="IPR036318">
    <property type="entry name" value="FAD-bd_PCMH-like_sf"/>
</dbReference>
<feature type="chain" id="PRO_5003853131" evidence="6">
    <location>
        <begin position="26"/>
        <end position="500"/>
    </location>
</feature>
<keyword evidence="4" id="KW-0274">FAD</keyword>
<evidence type="ECO:0000256" key="3">
    <source>
        <dbReference type="ARBA" id="ARBA00022630"/>
    </source>
</evidence>
<reference evidence="8 9" key="1">
    <citation type="journal article" date="2012" name="BMC Genomics">
        <title>Sequencing the genome of Marssonina brunnea reveals fungus-poplar co-evolution.</title>
        <authorList>
            <person name="Zhu S."/>
            <person name="Cao Y.-Z."/>
            <person name="Jiang C."/>
            <person name="Tan B.-Y."/>
            <person name="Wang Z."/>
            <person name="Feng S."/>
            <person name="Zhang L."/>
            <person name="Su X.-H."/>
            <person name="Brejova B."/>
            <person name="Vinar T."/>
            <person name="Xu M."/>
            <person name="Wang M.-X."/>
            <person name="Zhang S.-G."/>
            <person name="Huang M.-R."/>
            <person name="Wu R."/>
            <person name="Zhou Y."/>
        </authorList>
    </citation>
    <scope>NUCLEOTIDE SEQUENCE [LARGE SCALE GENOMIC DNA]</scope>
    <source>
        <strain evidence="8 9">MB_m1</strain>
    </source>
</reference>
<keyword evidence="3" id="KW-0285">Flavoprotein</keyword>
<dbReference type="Pfam" id="PF01565">
    <property type="entry name" value="FAD_binding_4"/>
    <property type="match status" value="1"/>
</dbReference>
<dbReference type="InParanoid" id="K1WWP2"/>
<dbReference type="eggNOG" id="ENOG502SJS3">
    <property type="taxonomic scope" value="Eukaryota"/>
</dbReference>
<protein>
    <submittedName>
        <fullName evidence="8">Putative glucooligosaccharide oxidase</fullName>
    </submittedName>
</protein>
<dbReference type="InterPro" id="IPR016169">
    <property type="entry name" value="FAD-bd_PCMH_sub2"/>
</dbReference>
<dbReference type="InterPro" id="IPR050416">
    <property type="entry name" value="FAD-linked_Oxidoreductase"/>
</dbReference>
<gene>
    <name evidence="8" type="ORF">MBM_04524</name>
</gene>
<dbReference type="InterPro" id="IPR016166">
    <property type="entry name" value="FAD-bd_PCMH"/>
</dbReference>
<evidence type="ECO:0000256" key="5">
    <source>
        <dbReference type="ARBA" id="ARBA00023002"/>
    </source>
</evidence>
<keyword evidence="6" id="KW-0732">Signal</keyword>
<dbReference type="KEGG" id="mbe:MBM_04524"/>
<dbReference type="HOGENOM" id="CLU_018354_10_1_1"/>
<dbReference type="PANTHER" id="PTHR42973">
    <property type="entry name" value="BINDING OXIDOREDUCTASE, PUTATIVE (AFU_ORTHOLOGUE AFUA_1G17690)-RELATED"/>
    <property type="match status" value="1"/>
</dbReference>
<dbReference type="AlphaFoldDB" id="K1WWP2"/>
<dbReference type="GO" id="GO:0071949">
    <property type="term" value="F:FAD binding"/>
    <property type="evidence" value="ECO:0007669"/>
    <property type="project" value="InterPro"/>
</dbReference>
<name>K1WWP2_MARBU</name>
<dbReference type="PANTHER" id="PTHR42973:SF39">
    <property type="entry name" value="FAD-BINDING PCMH-TYPE DOMAIN-CONTAINING PROTEIN"/>
    <property type="match status" value="1"/>
</dbReference>
<organism evidence="8 9">
    <name type="scientific">Marssonina brunnea f. sp. multigermtubi (strain MB_m1)</name>
    <name type="common">Marssonina leaf spot fungus</name>
    <dbReference type="NCBI Taxonomy" id="1072389"/>
    <lineage>
        <taxon>Eukaryota</taxon>
        <taxon>Fungi</taxon>
        <taxon>Dikarya</taxon>
        <taxon>Ascomycota</taxon>
        <taxon>Pezizomycotina</taxon>
        <taxon>Leotiomycetes</taxon>
        <taxon>Helotiales</taxon>
        <taxon>Drepanopezizaceae</taxon>
        <taxon>Drepanopeziza</taxon>
    </lineage>
</organism>
<dbReference type="EMBL" id="JH921437">
    <property type="protein sequence ID" value="EKD16947.1"/>
    <property type="molecule type" value="Genomic_DNA"/>
</dbReference>
<dbReference type="PROSITE" id="PS51387">
    <property type="entry name" value="FAD_PCMH"/>
    <property type="match status" value="1"/>
</dbReference>
<evidence type="ECO:0000256" key="4">
    <source>
        <dbReference type="ARBA" id="ARBA00022827"/>
    </source>
</evidence>
<dbReference type="Proteomes" id="UP000006753">
    <property type="component" value="Unassembled WGS sequence"/>
</dbReference>
<sequence length="500" mass="53657">MDSSPSFKKLLVRSLLLLGPSLVAAQGGNLASCLDSAGVPYILDSAPNWANETSPWQLRLKDDVSPAALAYPTDTDHIAACLACAEETKTKVSVLSGGHSFVAYGFGDPGNLVINMAAFNTCSYDAASETYTMGGGTRVGPAVKQLWEENQRHFAHVRHGRVGVVGASIGGGFGTTSRFLGTPMDNIAGAEIMLANGTIVDAKPGSDLLWAISGAGSSFGVIISLTTKTWQPAHANITTFTITLSPEQGPDGAASAVIAAQEMALAGEIPDELALRFQFSKKPGYNTLGYYYGDPKDFDSVIQPLMDKMPANTTIESESVEFFEAESTIAVGAKLPQGGTSPPRTFYIQSLTTTADHPLSLETVTLAFQRATVDFDRPDLKSSGFFDIYGGFSKNVKDSDHAHAIGNVLWFIRMDTNTMKNDDPWPVDGTSYGKSILLPFEEALTAANQPLRGFANYRDSELTEDQWSSRLYGENYGRLKEIKAAYDPTGMFTNNKQSIA</sequence>
<dbReference type="Gene3D" id="3.30.465.10">
    <property type="match status" value="1"/>
</dbReference>
<comment type="similarity">
    <text evidence="2">Belongs to the oxygen-dependent FAD-linked oxidoreductase family.</text>
</comment>
<evidence type="ECO:0000256" key="6">
    <source>
        <dbReference type="SAM" id="SignalP"/>
    </source>
</evidence>
<dbReference type="OMA" id="NLVINMA"/>
<evidence type="ECO:0000256" key="2">
    <source>
        <dbReference type="ARBA" id="ARBA00005466"/>
    </source>
</evidence>
<proteinExistence type="inferred from homology"/>
<evidence type="ECO:0000256" key="1">
    <source>
        <dbReference type="ARBA" id="ARBA00001974"/>
    </source>
</evidence>
<feature type="domain" description="FAD-binding PCMH-type" evidence="7">
    <location>
        <begin position="62"/>
        <end position="232"/>
    </location>
</feature>
<dbReference type="InterPro" id="IPR006094">
    <property type="entry name" value="Oxid_FAD_bind_N"/>
</dbReference>
<dbReference type="SUPFAM" id="SSF56176">
    <property type="entry name" value="FAD-binding/transporter-associated domain-like"/>
    <property type="match status" value="1"/>
</dbReference>
<evidence type="ECO:0000313" key="8">
    <source>
        <dbReference type="EMBL" id="EKD16947.1"/>
    </source>
</evidence>
<dbReference type="OrthoDB" id="407275at2759"/>
<dbReference type="Pfam" id="PF08031">
    <property type="entry name" value="BBE"/>
    <property type="match status" value="1"/>
</dbReference>
<evidence type="ECO:0000313" key="9">
    <source>
        <dbReference type="Proteomes" id="UP000006753"/>
    </source>
</evidence>
<keyword evidence="5" id="KW-0560">Oxidoreductase</keyword>
<evidence type="ECO:0000259" key="7">
    <source>
        <dbReference type="PROSITE" id="PS51387"/>
    </source>
</evidence>
<feature type="signal peptide" evidence="6">
    <location>
        <begin position="1"/>
        <end position="25"/>
    </location>
</feature>
<comment type="cofactor">
    <cofactor evidence="1">
        <name>FAD</name>
        <dbReference type="ChEBI" id="CHEBI:57692"/>
    </cofactor>
</comment>
<accession>K1WWP2</accession>
<dbReference type="GO" id="GO:0016491">
    <property type="term" value="F:oxidoreductase activity"/>
    <property type="evidence" value="ECO:0007669"/>
    <property type="project" value="UniProtKB-KW"/>
</dbReference>
<dbReference type="InterPro" id="IPR012951">
    <property type="entry name" value="BBE"/>
</dbReference>